<dbReference type="EMBL" id="MU826377">
    <property type="protein sequence ID" value="KAJ7377540.1"/>
    <property type="molecule type" value="Genomic_DNA"/>
</dbReference>
<comment type="caution">
    <text evidence="1">The sequence shown here is derived from an EMBL/GenBank/DDBJ whole genome shotgun (WGS) entry which is preliminary data.</text>
</comment>
<dbReference type="OrthoDB" id="6015628at2759"/>
<gene>
    <name evidence="1" type="ORF">OS493_028523</name>
</gene>
<dbReference type="AlphaFoldDB" id="A0A9W9Z9W2"/>
<reference evidence="1" key="1">
    <citation type="submission" date="2023-01" db="EMBL/GenBank/DDBJ databases">
        <title>Genome assembly of the deep-sea coral Lophelia pertusa.</title>
        <authorList>
            <person name="Herrera S."/>
            <person name="Cordes E."/>
        </authorList>
    </citation>
    <scope>NUCLEOTIDE SEQUENCE</scope>
    <source>
        <strain evidence="1">USNM1676648</strain>
        <tissue evidence="1">Polyp</tissue>
    </source>
</reference>
<evidence type="ECO:0000313" key="2">
    <source>
        <dbReference type="Proteomes" id="UP001163046"/>
    </source>
</evidence>
<accession>A0A9W9Z9W2</accession>
<name>A0A9W9Z9W2_9CNID</name>
<protein>
    <submittedName>
        <fullName evidence="1">Uncharacterized protein</fullName>
    </submittedName>
</protein>
<organism evidence="1 2">
    <name type="scientific">Desmophyllum pertusum</name>
    <dbReference type="NCBI Taxonomy" id="174260"/>
    <lineage>
        <taxon>Eukaryota</taxon>
        <taxon>Metazoa</taxon>
        <taxon>Cnidaria</taxon>
        <taxon>Anthozoa</taxon>
        <taxon>Hexacorallia</taxon>
        <taxon>Scleractinia</taxon>
        <taxon>Caryophylliina</taxon>
        <taxon>Caryophylliidae</taxon>
        <taxon>Desmophyllum</taxon>
    </lineage>
</organism>
<evidence type="ECO:0000313" key="1">
    <source>
        <dbReference type="EMBL" id="KAJ7377540.1"/>
    </source>
</evidence>
<proteinExistence type="predicted"/>
<dbReference type="Proteomes" id="UP001163046">
    <property type="component" value="Unassembled WGS sequence"/>
</dbReference>
<keyword evidence="2" id="KW-1185">Reference proteome</keyword>
<sequence>MNKEYEDFLTNQRNMHYEGVKESQEIVKKYFLKEFEDILSKNESWTCPYNFKKTRKDKVKNDQALPTCYDMVDFSLADHISHSKTTHDAENDMETEDISIETRKLNFFRV</sequence>